<dbReference type="EMBL" id="LUKJ01000003">
    <property type="protein sequence ID" value="KZN15807.1"/>
    <property type="molecule type" value="Genomic_DNA"/>
</dbReference>
<dbReference type="Proteomes" id="UP000076489">
    <property type="component" value="Unassembled WGS sequence"/>
</dbReference>
<reference evidence="1 2" key="2">
    <citation type="journal article" date="2018" name="Nature">
        <title>Mutant phenotypes for thousands of bacterial genes of unknown function.</title>
        <authorList>
            <person name="Price M.N."/>
            <person name="Wetmore K.M."/>
            <person name="Waters R.J."/>
            <person name="Callaghan M."/>
            <person name="Ray J."/>
            <person name="Liu H."/>
            <person name="Kuehl J.V."/>
            <person name="Melnyk R.A."/>
            <person name="Lamson J.S."/>
            <person name="Suh Y."/>
            <person name="Carlson H.K."/>
            <person name="Esquivel Z."/>
            <person name="Sadeeshkumar H."/>
            <person name="Chakraborty R."/>
            <person name="Zane G.M."/>
            <person name="Rubin B.E."/>
            <person name="Wall J.D."/>
            <person name="Visel A."/>
            <person name="Bristow J."/>
            <person name="Blow M.J."/>
            <person name="Arkin A.P."/>
            <person name="Deutschbauer A.M."/>
        </authorList>
    </citation>
    <scope>NUCLEOTIDE SEQUENCE [LARGE SCALE GENOMIC DNA]</scope>
    <source>
        <strain evidence="1 2">FW300-N1B4</strain>
    </source>
</reference>
<evidence type="ECO:0008006" key="3">
    <source>
        <dbReference type="Google" id="ProtNLM"/>
    </source>
</evidence>
<comment type="caution">
    <text evidence="1">The sequence shown here is derived from an EMBL/GenBank/DDBJ whole genome shotgun (WGS) entry which is preliminary data.</text>
</comment>
<organism evidence="1 2">
    <name type="scientific">Pseudomonas fluorescens</name>
    <dbReference type="NCBI Taxonomy" id="294"/>
    <lineage>
        <taxon>Bacteria</taxon>
        <taxon>Pseudomonadati</taxon>
        <taxon>Pseudomonadota</taxon>
        <taxon>Gammaproteobacteria</taxon>
        <taxon>Pseudomonadales</taxon>
        <taxon>Pseudomonadaceae</taxon>
        <taxon>Pseudomonas</taxon>
    </lineage>
</organism>
<evidence type="ECO:0000313" key="1">
    <source>
        <dbReference type="EMBL" id="KZN15807.1"/>
    </source>
</evidence>
<accession>A0A161YY75</accession>
<evidence type="ECO:0000313" key="2">
    <source>
        <dbReference type="Proteomes" id="UP000076489"/>
    </source>
</evidence>
<dbReference type="AlphaFoldDB" id="A0A161YY75"/>
<name>A0A161YY75_PSEFL</name>
<proteinExistence type="predicted"/>
<reference evidence="2" key="1">
    <citation type="submission" date="2016-03" db="EMBL/GenBank/DDBJ databases">
        <authorList>
            <person name="Ray J."/>
            <person name="Price M."/>
            <person name="Deutschbauer A."/>
        </authorList>
    </citation>
    <scope>NUCLEOTIDE SEQUENCE [LARGE SCALE GENOMIC DNA]</scope>
    <source>
        <strain evidence="2">FW300-N1B4</strain>
    </source>
</reference>
<protein>
    <recommendedName>
        <fullName evidence="3">Cell wall hydrolase SleB domain-containing protein</fullName>
    </recommendedName>
</protein>
<gene>
    <name evidence="1" type="ORF">A1D17_06375</name>
</gene>
<sequence>MVSEKVLVHHFNWLQVSVFRIRSLQISNRQFGGFFLHGENYATTMPKAPAWAVGTKQTLKLGHHVFLKDVP</sequence>